<accession>A0ABR9SMC3</accession>
<dbReference type="PANTHER" id="PTHR41878:SF1">
    <property type="entry name" value="TNPR PROTEIN"/>
    <property type="match status" value="1"/>
</dbReference>
<dbReference type="Gene3D" id="3.10.290.30">
    <property type="entry name" value="MM3350-like"/>
    <property type="match status" value="1"/>
</dbReference>
<dbReference type="InterPro" id="IPR024047">
    <property type="entry name" value="MM3350-like_sf"/>
</dbReference>
<sequence length="192" mass="21706">MANNIRLLRPEPDLLLLHIELKWVEPTVWRRVAVPENITLDTLHAVIQVAMGWDDDHLHEFEIAGETYGIPDPDGWGPPVRAEIRKTLASALNGKRSFRYLYDFGDGWDHRIKVGKRLPPAACPQVPYCVEGANACPPENIGGWPGYSAFLEVMADPGHPEYENMLEWHGDDFDPAAFDAERVNQRLKSIRG</sequence>
<dbReference type="RefSeq" id="WP_193862306.1">
    <property type="nucleotide sequence ID" value="NZ_JADDUM010000024.1"/>
</dbReference>
<dbReference type="EMBL" id="JADDUM010000024">
    <property type="protein sequence ID" value="MBE8589987.1"/>
    <property type="molecule type" value="Genomic_DNA"/>
</dbReference>
<evidence type="ECO:0000313" key="3">
    <source>
        <dbReference type="Proteomes" id="UP000613075"/>
    </source>
</evidence>
<organism evidence="2 3">
    <name type="scientific">Pseudomonas cyclaminis</name>
    <dbReference type="NCBI Taxonomy" id="2781239"/>
    <lineage>
        <taxon>Bacteria</taxon>
        <taxon>Pseudomonadati</taxon>
        <taxon>Pseudomonadota</taxon>
        <taxon>Gammaproteobacteria</taxon>
        <taxon>Pseudomonadales</taxon>
        <taxon>Pseudomonadaceae</taxon>
        <taxon>Pseudomonas</taxon>
    </lineage>
</organism>
<gene>
    <name evidence="2" type="ORF">IQK56_03060</name>
</gene>
<protein>
    <submittedName>
        <fullName evidence="2">Plasmid pRiA4b ORF-3 family protein</fullName>
    </submittedName>
</protein>
<dbReference type="PANTHER" id="PTHR41878">
    <property type="entry name" value="LEXA REPRESSOR-RELATED"/>
    <property type="match status" value="1"/>
</dbReference>
<comment type="caution">
    <text evidence="2">The sequence shown here is derived from an EMBL/GenBank/DDBJ whole genome shotgun (WGS) entry which is preliminary data.</text>
</comment>
<proteinExistence type="predicted"/>
<keyword evidence="3" id="KW-1185">Reference proteome</keyword>
<dbReference type="SUPFAM" id="SSF159941">
    <property type="entry name" value="MM3350-like"/>
    <property type="match status" value="1"/>
</dbReference>
<evidence type="ECO:0000313" key="2">
    <source>
        <dbReference type="EMBL" id="MBE8589987.1"/>
    </source>
</evidence>
<dbReference type="Proteomes" id="UP000613075">
    <property type="component" value="Unassembled WGS sequence"/>
</dbReference>
<feature type="domain" description="Plasmid pRiA4b Orf3-like" evidence="1">
    <location>
        <begin position="16"/>
        <end position="181"/>
    </location>
</feature>
<reference evidence="2 3" key="1">
    <citation type="submission" date="2020-10" db="EMBL/GenBank/DDBJ databases">
        <title>The draft genomes of Cyclamen pathogen Pseudomonas sp.</title>
        <authorList>
            <person name="Fujikawa T."/>
            <person name="Sawada H."/>
        </authorList>
    </citation>
    <scope>NUCLEOTIDE SEQUENCE [LARGE SCALE GENOMIC DNA]</scope>
    <source>
        <strain evidence="2 3">MAFF 301449</strain>
    </source>
</reference>
<dbReference type="InterPro" id="IPR012912">
    <property type="entry name" value="Plasmid_pRiA4b_Orf3-like"/>
</dbReference>
<evidence type="ECO:0000259" key="1">
    <source>
        <dbReference type="Pfam" id="PF07929"/>
    </source>
</evidence>
<dbReference type="Pfam" id="PF07929">
    <property type="entry name" value="PRiA4_ORF3"/>
    <property type="match status" value="1"/>
</dbReference>
<name>A0ABR9SMC3_9PSED</name>